<evidence type="ECO:0000313" key="2">
    <source>
        <dbReference type="EMBL" id="TKG73059.1"/>
    </source>
</evidence>
<name>A0ABY2SAR3_9PSEU</name>
<dbReference type="EMBL" id="SWMS01000001">
    <property type="protein sequence ID" value="TKG73059.1"/>
    <property type="molecule type" value="Genomic_DNA"/>
</dbReference>
<reference evidence="2 3" key="1">
    <citation type="journal article" date="2015" name="Antonie Van Leeuwenhoek">
        <title>Prauserella endophytica sp. nov., an endophytic actinobacterium isolated from Tamarix taklamakanensis.</title>
        <authorList>
            <person name="Liu J.M."/>
            <person name="Habden X."/>
            <person name="Guo L."/>
            <person name="Tuo L."/>
            <person name="Jiang Z.K."/>
            <person name="Liu S.W."/>
            <person name="Liu X.F."/>
            <person name="Chen L."/>
            <person name="Li R.F."/>
            <person name="Zhang Y.Q."/>
            <person name="Sun C.H."/>
        </authorList>
    </citation>
    <scope>NUCLEOTIDE SEQUENCE [LARGE SCALE GENOMIC DNA]</scope>
    <source>
        <strain evidence="2 3">CGMCC 4.7182</strain>
    </source>
</reference>
<dbReference type="InterPro" id="IPR021373">
    <property type="entry name" value="DUF2993"/>
</dbReference>
<proteinExistence type="predicted"/>
<sequence>MTERAQPSRKRGGRRAKRLVVVLVVLAGLLVAADFGVAAFAEHTVSQKAREQLGLTEDPSVTIHGFPFTTQAISGEYDHITVSAQGVPAGDVLRDLAIRAELRNVTAPLSDLTSGQTDNINIGDLEGQITLKASDIAQVSPLNNIQDLRIDPSTESYVRNGEGNDDSQSGSGGSGDDGATESQQEDEDDSTAGVRLSGKVQIAGEEVEIFAFAMIELDGTTIRITPHRLQFGNDRETTVVPQEVQQALLPNFEADINAGDLPFTVTPTAIRVDPGSLTISGEARNVTFAGVSSGQ</sequence>
<organism evidence="2 3">
    <name type="scientific">Prauserella endophytica</name>
    <dbReference type="NCBI Taxonomy" id="1592324"/>
    <lineage>
        <taxon>Bacteria</taxon>
        <taxon>Bacillati</taxon>
        <taxon>Actinomycetota</taxon>
        <taxon>Actinomycetes</taxon>
        <taxon>Pseudonocardiales</taxon>
        <taxon>Pseudonocardiaceae</taxon>
        <taxon>Prauserella</taxon>
        <taxon>Prauserella coralliicola group</taxon>
    </lineage>
</organism>
<comment type="caution">
    <text evidence="2">The sequence shown here is derived from an EMBL/GenBank/DDBJ whole genome shotgun (WGS) entry which is preliminary data.</text>
</comment>
<dbReference type="Pfam" id="PF11209">
    <property type="entry name" value="LmeA"/>
    <property type="match status" value="1"/>
</dbReference>
<keyword evidence="3" id="KW-1185">Reference proteome</keyword>
<dbReference type="Proteomes" id="UP000309992">
    <property type="component" value="Unassembled WGS sequence"/>
</dbReference>
<evidence type="ECO:0000256" key="1">
    <source>
        <dbReference type="SAM" id="MobiDB-lite"/>
    </source>
</evidence>
<feature type="region of interest" description="Disordered" evidence="1">
    <location>
        <begin position="147"/>
        <end position="195"/>
    </location>
</feature>
<accession>A0ABY2SAR3</accession>
<evidence type="ECO:0000313" key="3">
    <source>
        <dbReference type="Proteomes" id="UP000309992"/>
    </source>
</evidence>
<gene>
    <name evidence="2" type="ORF">FCN18_00170</name>
</gene>
<protein>
    <submittedName>
        <fullName evidence="2">DUF2993 domain-containing protein</fullName>
    </submittedName>
</protein>
<dbReference type="RefSeq" id="WP_137092726.1">
    <property type="nucleotide sequence ID" value="NZ_SWMS01000001.1"/>
</dbReference>